<accession>A0A2K4FCJ4</accession>
<feature type="transmembrane region" description="Helical" evidence="1">
    <location>
        <begin position="149"/>
        <end position="170"/>
    </location>
</feature>
<dbReference type="Proteomes" id="UP000242712">
    <property type="component" value="Unassembled WGS sequence"/>
</dbReference>
<keyword evidence="1" id="KW-0812">Transmembrane</keyword>
<evidence type="ECO:0000313" key="3">
    <source>
        <dbReference type="Proteomes" id="UP000242712"/>
    </source>
</evidence>
<sequence length="370" mass="41352">MAEKPIWQRPFTWLFTICCLIFIILIIFTLVNDKFYRIPLAQVTDVKEVHTKHITDDHHNHDTKHTQRLTLKMLNGKYEGRTTTLHNTYAESQADSEKFSTHNKVLLHVGKNLKDMYIIEKKRDTLIVTLTGIFILTVLWAGKRIGIHSILSLVVNSIAVLAAIAIHNAYPNINLFGLMSLAVILGTIVTLLLVIGWNLRTGITIVSTLLGTFICVGLMQLVISLTGGNGLKFETMGFLTLPPTEVFLASVMIGSLGAVMDVAITISSGMAEILRRKPDISLTRWALAGRHIGQDIMGTMTNILLFSYLSGALPMFLIYLTNENTITYSVSMNWSLEISRAITGGIGIVLTIPITILLMQFWWRMRGVKR</sequence>
<keyword evidence="3" id="KW-1185">Reference proteome</keyword>
<reference evidence="2 3" key="1">
    <citation type="submission" date="2017-08" db="EMBL/GenBank/DDBJ databases">
        <title>Draft genome sequences of 64 type strains of genus Staph aureus.</title>
        <authorList>
            <person name="Cole K."/>
            <person name="Golubchik T."/>
            <person name="Russell J."/>
            <person name="Foster D."/>
            <person name="Llewelyn M."/>
            <person name="Wilson D."/>
            <person name="Crook D."/>
            <person name="Paul J."/>
        </authorList>
    </citation>
    <scope>NUCLEOTIDE SEQUENCE [LARGE SCALE GENOMIC DNA]</scope>
    <source>
        <strain evidence="2 3">DSM 29875</strain>
    </source>
</reference>
<dbReference type="PANTHER" id="PTHR41771">
    <property type="entry name" value="MEMBRANE PROTEIN-RELATED"/>
    <property type="match status" value="1"/>
</dbReference>
<keyword evidence="1" id="KW-1133">Transmembrane helix</keyword>
<feature type="transmembrane region" description="Helical" evidence="1">
    <location>
        <begin position="246"/>
        <end position="267"/>
    </location>
</feature>
<feature type="transmembrane region" description="Helical" evidence="1">
    <location>
        <begin position="303"/>
        <end position="321"/>
    </location>
</feature>
<dbReference type="GeneID" id="98298916"/>
<feature type="transmembrane region" description="Helical" evidence="1">
    <location>
        <begin position="176"/>
        <end position="195"/>
    </location>
</feature>
<proteinExistence type="predicted"/>
<feature type="transmembrane region" description="Helical" evidence="1">
    <location>
        <begin position="202"/>
        <end position="226"/>
    </location>
</feature>
<protein>
    <submittedName>
        <fullName evidence="2">YibE/F-like protein</fullName>
    </submittedName>
</protein>
<gene>
    <name evidence="2" type="ORF">CD039_11255</name>
</gene>
<feature type="transmembrane region" description="Helical" evidence="1">
    <location>
        <begin position="125"/>
        <end position="142"/>
    </location>
</feature>
<organism evidence="2 3">
    <name type="scientific">Staphylococcus argensis</name>
    <dbReference type="NCBI Taxonomy" id="1607738"/>
    <lineage>
        <taxon>Bacteria</taxon>
        <taxon>Bacillati</taxon>
        <taxon>Bacillota</taxon>
        <taxon>Bacilli</taxon>
        <taxon>Bacillales</taxon>
        <taxon>Staphylococcaceae</taxon>
        <taxon>Staphylococcus</taxon>
    </lineage>
</organism>
<dbReference type="RefSeq" id="WP_103372389.1">
    <property type="nucleotide sequence ID" value="NZ_CBCRVO010000002.1"/>
</dbReference>
<evidence type="ECO:0000313" key="2">
    <source>
        <dbReference type="EMBL" id="POA08635.1"/>
    </source>
</evidence>
<dbReference type="EMBL" id="PPPX01000016">
    <property type="protein sequence ID" value="POA08635.1"/>
    <property type="molecule type" value="Genomic_DNA"/>
</dbReference>
<dbReference type="OrthoDB" id="5753718at2"/>
<dbReference type="AlphaFoldDB" id="A0A2K4FCJ4"/>
<dbReference type="PANTHER" id="PTHR41771:SF1">
    <property type="entry name" value="MEMBRANE PROTEIN"/>
    <property type="match status" value="1"/>
</dbReference>
<feature type="transmembrane region" description="Helical" evidence="1">
    <location>
        <begin position="341"/>
        <end position="363"/>
    </location>
</feature>
<dbReference type="InterPro" id="IPR012507">
    <property type="entry name" value="YibE_F"/>
</dbReference>
<keyword evidence="1" id="KW-0472">Membrane</keyword>
<evidence type="ECO:0000256" key="1">
    <source>
        <dbReference type="SAM" id="Phobius"/>
    </source>
</evidence>
<feature type="transmembrane region" description="Helical" evidence="1">
    <location>
        <begin position="12"/>
        <end position="31"/>
    </location>
</feature>
<comment type="caution">
    <text evidence="2">The sequence shown here is derived from an EMBL/GenBank/DDBJ whole genome shotgun (WGS) entry which is preliminary data.</text>
</comment>
<dbReference type="Pfam" id="PF07907">
    <property type="entry name" value="YibE_F"/>
    <property type="match status" value="1"/>
</dbReference>
<name>A0A2K4FCJ4_9STAP</name>